<comment type="caution">
    <text evidence="2">The sequence shown here is derived from an EMBL/GenBank/DDBJ whole genome shotgun (WGS) entry which is preliminary data.</text>
</comment>
<sequence>MRWRPHLYTWSLHSFKWTVADPTRSVRSKTFATSGERRWEAMTTPPSGGVPWVKMVAGDQAESVTATVAMLTGVGKGWDMHNITNTSNITIHLIQSSLRKRNATPMDGLLQVIEQSYTPQQRAAEIDQQQMDDIKEWLGAAALLQRGGGECLASATLMRNARGGDDYPPAGPHPRRRAPAIAWPQEVGPPGPPFDSY</sequence>
<reference evidence="2" key="1">
    <citation type="submission" date="2022-01" db="EMBL/GenBank/DDBJ databases">
        <authorList>
            <person name="Braso-Vives M."/>
        </authorList>
    </citation>
    <scope>NUCLEOTIDE SEQUENCE</scope>
</reference>
<proteinExistence type="predicted"/>
<name>A0A8S4MLA1_BRALA</name>
<keyword evidence="3" id="KW-1185">Reference proteome</keyword>
<accession>A0A8S4MLA1</accession>
<protein>
    <submittedName>
        <fullName evidence="2">Hypp9316 protein</fullName>
    </submittedName>
</protein>
<dbReference type="Proteomes" id="UP000838412">
    <property type="component" value="Unassembled WGS sequence"/>
</dbReference>
<evidence type="ECO:0000313" key="2">
    <source>
        <dbReference type="EMBL" id="CAH1274771.1"/>
    </source>
</evidence>
<gene>
    <name evidence="2" type="primary">Hypp9316</name>
    <name evidence="2" type="ORF">BLAG_LOCUS25695</name>
</gene>
<dbReference type="EMBL" id="CAKMNS010000005">
    <property type="protein sequence ID" value="CAH1274771.1"/>
    <property type="molecule type" value="Genomic_DNA"/>
</dbReference>
<feature type="region of interest" description="Disordered" evidence="1">
    <location>
        <begin position="163"/>
        <end position="197"/>
    </location>
</feature>
<organism evidence="2 3">
    <name type="scientific">Branchiostoma lanceolatum</name>
    <name type="common">Common lancelet</name>
    <name type="synonym">Amphioxus lanceolatum</name>
    <dbReference type="NCBI Taxonomy" id="7740"/>
    <lineage>
        <taxon>Eukaryota</taxon>
        <taxon>Metazoa</taxon>
        <taxon>Chordata</taxon>
        <taxon>Cephalochordata</taxon>
        <taxon>Leptocardii</taxon>
        <taxon>Amphioxiformes</taxon>
        <taxon>Branchiostomatidae</taxon>
        <taxon>Branchiostoma</taxon>
    </lineage>
</organism>
<evidence type="ECO:0000313" key="3">
    <source>
        <dbReference type="Proteomes" id="UP000838412"/>
    </source>
</evidence>
<feature type="compositionally biased region" description="Pro residues" evidence="1">
    <location>
        <begin position="187"/>
        <end position="197"/>
    </location>
</feature>
<dbReference type="AlphaFoldDB" id="A0A8S4MLA1"/>
<evidence type="ECO:0000256" key="1">
    <source>
        <dbReference type="SAM" id="MobiDB-lite"/>
    </source>
</evidence>